<evidence type="ECO:0000256" key="5">
    <source>
        <dbReference type="ARBA" id="ARBA00022692"/>
    </source>
</evidence>
<accession>A0A5D4HED1</accession>
<feature type="transmembrane region" description="Helical" evidence="9">
    <location>
        <begin position="118"/>
        <end position="136"/>
    </location>
</feature>
<protein>
    <submittedName>
        <fullName evidence="10">Branched-chain amino acid transport system II carrier protein</fullName>
    </submittedName>
</protein>
<dbReference type="GO" id="GO:0015190">
    <property type="term" value="F:L-leucine transmembrane transporter activity"/>
    <property type="evidence" value="ECO:0007669"/>
    <property type="project" value="TreeGrafter"/>
</dbReference>
<dbReference type="Pfam" id="PF05525">
    <property type="entry name" value="Branch_AA_trans"/>
    <property type="match status" value="1"/>
</dbReference>
<keyword evidence="7 9" id="KW-1133">Transmembrane helix</keyword>
<evidence type="ECO:0000256" key="9">
    <source>
        <dbReference type="SAM" id="Phobius"/>
    </source>
</evidence>
<evidence type="ECO:0000256" key="6">
    <source>
        <dbReference type="ARBA" id="ARBA00022970"/>
    </source>
</evidence>
<feature type="transmembrane region" description="Helical" evidence="9">
    <location>
        <begin position="148"/>
        <end position="170"/>
    </location>
</feature>
<evidence type="ECO:0000256" key="8">
    <source>
        <dbReference type="ARBA" id="ARBA00023136"/>
    </source>
</evidence>
<name>A0A5D4HED1_9SPHI</name>
<feature type="transmembrane region" description="Helical" evidence="9">
    <location>
        <begin position="40"/>
        <end position="60"/>
    </location>
</feature>
<dbReference type="NCBIfam" id="TIGR00796">
    <property type="entry name" value="livcs"/>
    <property type="match status" value="1"/>
</dbReference>
<comment type="caution">
    <text evidence="10">The sequence shown here is derived from an EMBL/GenBank/DDBJ whole genome shotgun (WGS) entry which is preliminary data.</text>
</comment>
<feature type="transmembrane region" description="Helical" evidence="9">
    <location>
        <begin position="336"/>
        <end position="359"/>
    </location>
</feature>
<comment type="similarity">
    <text evidence="2">Belongs to the branched chain amino acid transporter family.</text>
</comment>
<keyword evidence="8 9" id="KW-0472">Membrane</keyword>
<feature type="transmembrane region" description="Helical" evidence="9">
    <location>
        <begin position="313"/>
        <end position="330"/>
    </location>
</feature>
<reference evidence="10 11" key="1">
    <citation type="submission" date="2019-08" db="EMBL/GenBank/DDBJ databases">
        <title>Phlebobacter frassis gen. nov. sp. nov., a new member of family Sphingobacteriaceae isolated from sand fly rearing media.</title>
        <authorList>
            <person name="Kakumanu M.L."/>
            <person name="Marayati B.F."/>
            <person name="Wada-Katsumata A."/>
            <person name="Wasserberg G."/>
            <person name="Schal C."/>
            <person name="Apperson C.S."/>
            <person name="Ponnusamy L."/>
        </authorList>
    </citation>
    <scope>NUCLEOTIDE SEQUENCE [LARGE SCALE GENOMIC DNA]</scope>
    <source>
        <strain evidence="10 11">SSI9</strain>
    </source>
</reference>
<feature type="transmembrane region" description="Helical" evidence="9">
    <location>
        <begin position="190"/>
        <end position="211"/>
    </location>
</feature>
<keyword evidence="4" id="KW-1003">Cell membrane</keyword>
<feature type="transmembrane region" description="Helical" evidence="9">
    <location>
        <begin position="366"/>
        <end position="384"/>
    </location>
</feature>
<dbReference type="AlphaFoldDB" id="A0A5D4HED1"/>
<evidence type="ECO:0000256" key="4">
    <source>
        <dbReference type="ARBA" id="ARBA00022475"/>
    </source>
</evidence>
<dbReference type="GO" id="GO:0005304">
    <property type="term" value="F:L-valine transmembrane transporter activity"/>
    <property type="evidence" value="ECO:0007669"/>
    <property type="project" value="TreeGrafter"/>
</dbReference>
<dbReference type="EMBL" id="VTAV01000001">
    <property type="protein sequence ID" value="TYR38149.1"/>
    <property type="molecule type" value="Genomic_DNA"/>
</dbReference>
<comment type="subcellular location">
    <subcellularLocation>
        <location evidence="1">Cell membrane</location>
        <topology evidence="1">Multi-pass membrane protein</topology>
    </subcellularLocation>
</comment>
<keyword evidence="5 9" id="KW-0812">Transmembrane</keyword>
<evidence type="ECO:0000256" key="2">
    <source>
        <dbReference type="ARBA" id="ARBA00008540"/>
    </source>
</evidence>
<feature type="transmembrane region" description="Helical" evidence="9">
    <location>
        <begin position="80"/>
        <end position="98"/>
    </location>
</feature>
<dbReference type="GO" id="GO:0015818">
    <property type="term" value="P:isoleucine transport"/>
    <property type="evidence" value="ECO:0007669"/>
    <property type="project" value="TreeGrafter"/>
</dbReference>
<feature type="transmembrane region" description="Helical" evidence="9">
    <location>
        <begin position="404"/>
        <end position="424"/>
    </location>
</feature>
<evidence type="ECO:0000313" key="11">
    <source>
        <dbReference type="Proteomes" id="UP000322362"/>
    </source>
</evidence>
<feature type="transmembrane region" description="Helical" evidence="9">
    <location>
        <begin position="223"/>
        <end position="245"/>
    </location>
</feature>
<proteinExistence type="inferred from homology"/>
<keyword evidence="3" id="KW-0813">Transport</keyword>
<dbReference type="PANTHER" id="PTHR30588">
    <property type="entry name" value="BRANCHED-CHAIN AMINO ACID TRANSPORT SYSTEM 2 CARRIER PROTEIN"/>
    <property type="match status" value="1"/>
</dbReference>
<evidence type="ECO:0000256" key="1">
    <source>
        <dbReference type="ARBA" id="ARBA00004651"/>
    </source>
</evidence>
<dbReference type="GO" id="GO:0005886">
    <property type="term" value="C:plasma membrane"/>
    <property type="evidence" value="ECO:0007669"/>
    <property type="project" value="UniProtKB-SubCell"/>
</dbReference>
<dbReference type="InterPro" id="IPR004685">
    <property type="entry name" value="Brnchd-chn_aa_trnsp_Livcs"/>
</dbReference>
<gene>
    <name evidence="10" type="primary">brnQ</name>
    <name evidence="10" type="ORF">FXV77_02385</name>
</gene>
<feature type="transmembrane region" description="Helical" evidence="9">
    <location>
        <begin position="12"/>
        <end position="34"/>
    </location>
</feature>
<dbReference type="GO" id="GO:0015188">
    <property type="term" value="F:L-isoleucine transmembrane transporter activity"/>
    <property type="evidence" value="ECO:0007669"/>
    <property type="project" value="TreeGrafter"/>
</dbReference>
<sequence>MILRKLRDITTIGFALFAMFFGAGNLLLPPFIGLQIGDHVWITILAFGLTGILLPFLGILSVTNSGDDFNDLGHRINKNLAAILGSVIMICIGPLIALPRTAATTFEIGILPSFPDSNPVWTSIFFFAVTWLFSIVPSKVVDLVGNVLTPFLLLVLVILIGMGIANPITAPQTGILSTSDSFTLGFIEGYQTLDVLASVIFAGIIISATKAKGYESITTKNKVVIASGALAATCLFFIYGGLIYLGATSDIQNTHISRSALLIHISNSILGKYGTLAIAISIALACLTTAIALTTAVGAFFNKLTKGRLSYKLLVTASCILSGILAVTGVDNIIQFAYPPLAFVYPIVITLVLYIVIFGRSVKSKLPYVAALIASTIIALLNVLKIFDMLNADTLTWLNHIPFFAYELGWVVPSFVFFAVGFFISKLPYGTTRFNR</sequence>
<dbReference type="Proteomes" id="UP000322362">
    <property type="component" value="Unassembled WGS sequence"/>
</dbReference>
<keyword evidence="6" id="KW-0029">Amino-acid transport</keyword>
<organism evidence="10 11">
    <name type="scientific">Sphingobacterium phlebotomi</name>
    <dbReference type="NCBI Taxonomy" id="2605433"/>
    <lineage>
        <taxon>Bacteria</taxon>
        <taxon>Pseudomonadati</taxon>
        <taxon>Bacteroidota</taxon>
        <taxon>Sphingobacteriia</taxon>
        <taxon>Sphingobacteriales</taxon>
        <taxon>Sphingobacteriaceae</taxon>
        <taxon>Sphingobacterium</taxon>
    </lineage>
</organism>
<keyword evidence="11" id="KW-1185">Reference proteome</keyword>
<dbReference type="GO" id="GO:0015820">
    <property type="term" value="P:L-leucine transport"/>
    <property type="evidence" value="ECO:0007669"/>
    <property type="project" value="TreeGrafter"/>
</dbReference>
<feature type="transmembrane region" description="Helical" evidence="9">
    <location>
        <begin position="276"/>
        <end position="301"/>
    </location>
</feature>
<evidence type="ECO:0000256" key="3">
    <source>
        <dbReference type="ARBA" id="ARBA00022448"/>
    </source>
</evidence>
<dbReference type="PANTHER" id="PTHR30588:SF0">
    <property type="entry name" value="BRANCHED-CHAIN AMINO ACID PERMEASE BRNQ"/>
    <property type="match status" value="1"/>
</dbReference>
<evidence type="ECO:0000256" key="7">
    <source>
        <dbReference type="ARBA" id="ARBA00022989"/>
    </source>
</evidence>
<evidence type="ECO:0000313" key="10">
    <source>
        <dbReference type="EMBL" id="TYR38149.1"/>
    </source>
</evidence>